<dbReference type="AlphaFoldDB" id="A0A1E3PNN1"/>
<dbReference type="GO" id="GO:0016279">
    <property type="term" value="F:protein-lysine N-methyltransferase activity"/>
    <property type="evidence" value="ECO:0007669"/>
    <property type="project" value="TreeGrafter"/>
</dbReference>
<dbReference type="PANTHER" id="PTHR13271">
    <property type="entry name" value="UNCHARACTERIZED PUTATIVE METHYLTRANSFERASE"/>
    <property type="match status" value="1"/>
</dbReference>
<accession>A0A1E3PNN1</accession>
<gene>
    <name evidence="2" type="ORF">NADFUDRAFT_49486</name>
</gene>
<dbReference type="EMBL" id="KV454407">
    <property type="protein sequence ID" value="ODQ67039.1"/>
    <property type="molecule type" value="Genomic_DNA"/>
</dbReference>
<evidence type="ECO:0000256" key="1">
    <source>
        <dbReference type="SAM" id="MobiDB-lite"/>
    </source>
</evidence>
<sequence length="453" mass="51444">MSEVSVNKWCREHGVKVSCSIEKSERGGTGLFYKYTTSDEILRVPRHLLLTKRKLRESIFLEKDLEEFDNLREKNILVYILRDILSRPNEESAGTEPEIKNNKTESSEKKIEEKDSKMTKIDIIWKKYGKFLPQGSDIDLPLSWSDDDVELLESTSIGLSLYSKKHALSRAYGDIKENPIPYRAEQLVASRCLELPVYEKDAKEGDETIGSEIAMVPVIDLVNHSQTPNARYEVDPKTGDVVLLSTVPAEKRVGEVLISYSADAKGASEMLYNYGFIDPEMTSCKKMTCIVPLDMEEDHANENVAQLEQQKQYFFNSPYGTITFSDDGQGGAVSWESDFIWLWSLPASDIEFAFNEATSEVTLLIKGHKIEDPMKIEETLKVKEPEYFTSSIAPLAEKMARERAADISEYLTAQQIELMALSDNNSHRDRISRLIKLENTTLLNFLVPGNRSH</sequence>
<dbReference type="Gene3D" id="3.90.1410.10">
    <property type="entry name" value="set domain protein methyltransferase, domain 1"/>
    <property type="match status" value="1"/>
</dbReference>
<dbReference type="Proteomes" id="UP000095009">
    <property type="component" value="Unassembled WGS sequence"/>
</dbReference>
<evidence type="ECO:0000313" key="2">
    <source>
        <dbReference type="EMBL" id="ODQ67039.1"/>
    </source>
</evidence>
<dbReference type="STRING" id="857566.A0A1E3PNN1"/>
<name>A0A1E3PNN1_9ASCO</name>
<dbReference type="PANTHER" id="PTHR13271:SF76">
    <property type="entry name" value="SET DOMAIN-CONTAINING PROTEIN 8"/>
    <property type="match status" value="1"/>
</dbReference>
<proteinExistence type="predicted"/>
<feature type="region of interest" description="Disordered" evidence="1">
    <location>
        <begin position="91"/>
        <end position="113"/>
    </location>
</feature>
<dbReference type="CDD" id="cd10527">
    <property type="entry name" value="SET_LSMT"/>
    <property type="match status" value="1"/>
</dbReference>
<reference evidence="2 3" key="1">
    <citation type="journal article" date="2016" name="Proc. Natl. Acad. Sci. U.S.A.">
        <title>Comparative genomics of biotechnologically important yeasts.</title>
        <authorList>
            <person name="Riley R."/>
            <person name="Haridas S."/>
            <person name="Wolfe K.H."/>
            <person name="Lopes M.R."/>
            <person name="Hittinger C.T."/>
            <person name="Goeker M."/>
            <person name="Salamov A.A."/>
            <person name="Wisecaver J.H."/>
            <person name="Long T.M."/>
            <person name="Calvey C.H."/>
            <person name="Aerts A.L."/>
            <person name="Barry K.W."/>
            <person name="Choi C."/>
            <person name="Clum A."/>
            <person name="Coughlan A.Y."/>
            <person name="Deshpande S."/>
            <person name="Douglass A.P."/>
            <person name="Hanson S.J."/>
            <person name="Klenk H.-P."/>
            <person name="LaButti K.M."/>
            <person name="Lapidus A."/>
            <person name="Lindquist E.A."/>
            <person name="Lipzen A.M."/>
            <person name="Meier-Kolthoff J.P."/>
            <person name="Ohm R.A."/>
            <person name="Otillar R.P."/>
            <person name="Pangilinan J.L."/>
            <person name="Peng Y."/>
            <person name="Rokas A."/>
            <person name="Rosa C.A."/>
            <person name="Scheuner C."/>
            <person name="Sibirny A.A."/>
            <person name="Slot J.C."/>
            <person name="Stielow J.B."/>
            <person name="Sun H."/>
            <person name="Kurtzman C.P."/>
            <person name="Blackwell M."/>
            <person name="Grigoriev I.V."/>
            <person name="Jeffries T.W."/>
        </authorList>
    </citation>
    <scope>NUCLEOTIDE SEQUENCE [LARGE SCALE GENOMIC DNA]</scope>
    <source>
        <strain evidence="2 3">DSM 6958</strain>
    </source>
</reference>
<dbReference type="InterPro" id="IPR046341">
    <property type="entry name" value="SET_dom_sf"/>
</dbReference>
<feature type="compositionally biased region" description="Basic and acidic residues" evidence="1">
    <location>
        <begin position="97"/>
        <end position="113"/>
    </location>
</feature>
<protein>
    <submittedName>
        <fullName evidence="2">SET domain-containing protein</fullName>
    </submittedName>
</protein>
<dbReference type="SUPFAM" id="SSF82199">
    <property type="entry name" value="SET domain"/>
    <property type="match status" value="1"/>
</dbReference>
<dbReference type="GO" id="GO:0005634">
    <property type="term" value="C:nucleus"/>
    <property type="evidence" value="ECO:0007669"/>
    <property type="project" value="TreeGrafter"/>
</dbReference>
<keyword evidence="3" id="KW-1185">Reference proteome</keyword>
<dbReference type="OrthoDB" id="4089661at2759"/>
<dbReference type="InterPro" id="IPR050600">
    <property type="entry name" value="SETD3_SETD6_MTase"/>
</dbReference>
<organism evidence="2 3">
    <name type="scientific">Nadsonia fulvescens var. elongata DSM 6958</name>
    <dbReference type="NCBI Taxonomy" id="857566"/>
    <lineage>
        <taxon>Eukaryota</taxon>
        <taxon>Fungi</taxon>
        <taxon>Dikarya</taxon>
        <taxon>Ascomycota</taxon>
        <taxon>Saccharomycotina</taxon>
        <taxon>Dipodascomycetes</taxon>
        <taxon>Dipodascales</taxon>
        <taxon>Dipodascales incertae sedis</taxon>
        <taxon>Nadsonia</taxon>
    </lineage>
</organism>
<evidence type="ECO:0000313" key="3">
    <source>
        <dbReference type="Proteomes" id="UP000095009"/>
    </source>
</evidence>